<evidence type="ECO:0000313" key="2">
    <source>
        <dbReference type="Proteomes" id="UP000245207"/>
    </source>
</evidence>
<protein>
    <submittedName>
        <fullName evidence="1">Uncharacterized protein</fullName>
    </submittedName>
</protein>
<dbReference type="Proteomes" id="UP000245207">
    <property type="component" value="Unassembled WGS sequence"/>
</dbReference>
<name>A0A2U1QMF0_ARTAN</name>
<dbReference type="EMBL" id="PKPP01000030">
    <property type="protein sequence ID" value="PWA99189.1"/>
    <property type="molecule type" value="Genomic_DNA"/>
</dbReference>
<evidence type="ECO:0000313" key="1">
    <source>
        <dbReference type="EMBL" id="PWA99189.1"/>
    </source>
</evidence>
<comment type="caution">
    <text evidence="1">The sequence shown here is derived from an EMBL/GenBank/DDBJ whole genome shotgun (WGS) entry which is preliminary data.</text>
</comment>
<sequence>MTCADVSSLTGAVSLITSSGLTAVASTFISSVFACSSCTSTNSASSYSMYRTFCECVN</sequence>
<organism evidence="1 2">
    <name type="scientific">Artemisia annua</name>
    <name type="common">Sweet wormwood</name>
    <dbReference type="NCBI Taxonomy" id="35608"/>
    <lineage>
        <taxon>Eukaryota</taxon>
        <taxon>Viridiplantae</taxon>
        <taxon>Streptophyta</taxon>
        <taxon>Embryophyta</taxon>
        <taxon>Tracheophyta</taxon>
        <taxon>Spermatophyta</taxon>
        <taxon>Magnoliopsida</taxon>
        <taxon>eudicotyledons</taxon>
        <taxon>Gunneridae</taxon>
        <taxon>Pentapetalae</taxon>
        <taxon>asterids</taxon>
        <taxon>campanulids</taxon>
        <taxon>Asterales</taxon>
        <taxon>Asteraceae</taxon>
        <taxon>Asteroideae</taxon>
        <taxon>Anthemideae</taxon>
        <taxon>Artemisiinae</taxon>
        <taxon>Artemisia</taxon>
    </lineage>
</organism>
<gene>
    <name evidence="1" type="ORF">CTI12_AA011040</name>
</gene>
<accession>A0A2U1QMF0</accession>
<reference evidence="1 2" key="1">
    <citation type="journal article" date="2018" name="Mol. Plant">
        <title>The genome of Artemisia annua provides insight into the evolution of Asteraceae family and artemisinin biosynthesis.</title>
        <authorList>
            <person name="Shen Q."/>
            <person name="Zhang L."/>
            <person name="Liao Z."/>
            <person name="Wang S."/>
            <person name="Yan T."/>
            <person name="Shi P."/>
            <person name="Liu M."/>
            <person name="Fu X."/>
            <person name="Pan Q."/>
            <person name="Wang Y."/>
            <person name="Lv Z."/>
            <person name="Lu X."/>
            <person name="Zhang F."/>
            <person name="Jiang W."/>
            <person name="Ma Y."/>
            <person name="Chen M."/>
            <person name="Hao X."/>
            <person name="Li L."/>
            <person name="Tang Y."/>
            <person name="Lv G."/>
            <person name="Zhou Y."/>
            <person name="Sun X."/>
            <person name="Brodelius P.E."/>
            <person name="Rose J.K.C."/>
            <person name="Tang K."/>
        </authorList>
    </citation>
    <scope>NUCLEOTIDE SEQUENCE [LARGE SCALE GENOMIC DNA]</scope>
    <source>
        <strain evidence="2">cv. Huhao1</strain>
        <tissue evidence="1">Leaf</tissue>
    </source>
</reference>
<proteinExistence type="predicted"/>
<dbReference type="AlphaFoldDB" id="A0A2U1QMF0"/>
<keyword evidence="2" id="KW-1185">Reference proteome</keyword>